<proteinExistence type="predicted"/>
<accession>A0ABW4BTZ1</accession>
<dbReference type="PANTHER" id="PTHR10908:SF0">
    <property type="entry name" value="SEROTONIN N-ACETYLTRANSFERASE"/>
    <property type="match status" value="1"/>
</dbReference>
<dbReference type="Pfam" id="PF13508">
    <property type="entry name" value="Acetyltransf_7"/>
    <property type="match status" value="1"/>
</dbReference>
<evidence type="ECO:0000313" key="4">
    <source>
        <dbReference type="EMBL" id="MFD1417937.1"/>
    </source>
</evidence>
<dbReference type="InterPro" id="IPR016181">
    <property type="entry name" value="Acyl_CoA_acyltransferase"/>
</dbReference>
<keyword evidence="2 4" id="KW-0012">Acyltransferase</keyword>
<dbReference type="SUPFAM" id="SSF55729">
    <property type="entry name" value="Acyl-CoA N-acyltransferases (Nat)"/>
    <property type="match status" value="1"/>
</dbReference>
<comment type="caution">
    <text evidence="4">The sequence shown here is derived from an EMBL/GenBank/DDBJ whole genome shotgun (WGS) entry which is preliminary data.</text>
</comment>
<gene>
    <name evidence="4" type="ORF">ACFQ42_04210</name>
</gene>
<evidence type="ECO:0000256" key="1">
    <source>
        <dbReference type="ARBA" id="ARBA00022679"/>
    </source>
</evidence>
<evidence type="ECO:0000259" key="3">
    <source>
        <dbReference type="PROSITE" id="PS51186"/>
    </source>
</evidence>
<protein>
    <submittedName>
        <fullName evidence="4">GNAT family N-acetyltransferase</fullName>
        <ecNumber evidence="4">2.3.-.-</ecNumber>
    </submittedName>
</protein>
<keyword evidence="5" id="KW-1185">Reference proteome</keyword>
<dbReference type="RefSeq" id="WP_125677869.1">
    <property type="nucleotide sequence ID" value="NZ_JBHTOI010000029.1"/>
</dbReference>
<evidence type="ECO:0000313" key="5">
    <source>
        <dbReference type="Proteomes" id="UP001597251"/>
    </source>
</evidence>
<dbReference type="EC" id="2.3.-.-" evidence="4"/>
<dbReference type="GO" id="GO:0016746">
    <property type="term" value="F:acyltransferase activity"/>
    <property type="evidence" value="ECO:0007669"/>
    <property type="project" value="UniProtKB-KW"/>
</dbReference>
<dbReference type="CDD" id="cd04301">
    <property type="entry name" value="NAT_SF"/>
    <property type="match status" value="1"/>
</dbReference>
<evidence type="ECO:0000256" key="2">
    <source>
        <dbReference type="ARBA" id="ARBA00023315"/>
    </source>
</evidence>
<dbReference type="InterPro" id="IPR051635">
    <property type="entry name" value="SNAT-like"/>
</dbReference>
<dbReference type="InterPro" id="IPR000182">
    <property type="entry name" value="GNAT_dom"/>
</dbReference>
<dbReference type="PROSITE" id="PS51186">
    <property type="entry name" value="GNAT"/>
    <property type="match status" value="1"/>
</dbReference>
<dbReference type="Proteomes" id="UP001597251">
    <property type="component" value="Unassembled WGS sequence"/>
</dbReference>
<dbReference type="PANTHER" id="PTHR10908">
    <property type="entry name" value="SEROTONIN N-ACETYLTRANSFERASE"/>
    <property type="match status" value="1"/>
</dbReference>
<feature type="domain" description="N-acetyltransferase" evidence="3">
    <location>
        <begin position="1"/>
        <end position="161"/>
    </location>
</feature>
<name>A0ABW4BTZ1_9LACO</name>
<sequence>MRFDLASLSDLDEIMTIEKQGFNSAEAGSVEGYRERIQKLNKTFLVAKDDSNKVIGFICGPAVSTRFVKDEMYDKTPDNMAIGGHQLIFTIAISPNFRGQGIGSRLLNEFEKIAKRDKRESIALTCLKDRIPFYEKNGFKNMGQADSNHGNEIWFNMEKII</sequence>
<organism evidence="4 5">
    <name type="scientific">Companilactobacillus keshanensis</name>
    <dbReference type="NCBI Taxonomy" id="2486003"/>
    <lineage>
        <taxon>Bacteria</taxon>
        <taxon>Bacillati</taxon>
        <taxon>Bacillota</taxon>
        <taxon>Bacilli</taxon>
        <taxon>Lactobacillales</taxon>
        <taxon>Lactobacillaceae</taxon>
        <taxon>Companilactobacillus</taxon>
    </lineage>
</organism>
<keyword evidence="1 4" id="KW-0808">Transferase</keyword>
<reference evidence="5" key="1">
    <citation type="journal article" date="2019" name="Int. J. Syst. Evol. Microbiol.">
        <title>The Global Catalogue of Microorganisms (GCM) 10K type strain sequencing project: providing services to taxonomists for standard genome sequencing and annotation.</title>
        <authorList>
            <consortium name="The Broad Institute Genomics Platform"/>
            <consortium name="The Broad Institute Genome Sequencing Center for Infectious Disease"/>
            <person name="Wu L."/>
            <person name="Ma J."/>
        </authorList>
    </citation>
    <scope>NUCLEOTIDE SEQUENCE [LARGE SCALE GENOMIC DNA]</scope>
    <source>
        <strain evidence="5">CCM 8936</strain>
    </source>
</reference>
<dbReference type="EMBL" id="JBHTOI010000029">
    <property type="protein sequence ID" value="MFD1417937.1"/>
    <property type="molecule type" value="Genomic_DNA"/>
</dbReference>
<dbReference type="Gene3D" id="3.40.630.30">
    <property type="match status" value="1"/>
</dbReference>